<evidence type="ECO:0000313" key="1">
    <source>
        <dbReference type="EMBL" id="KKB40926.1"/>
    </source>
</evidence>
<organism evidence="1 2">
    <name type="scientific">Bacillus thermotolerans</name>
    <name type="common">Quasibacillus thermotolerans</name>
    <dbReference type="NCBI Taxonomy" id="1221996"/>
    <lineage>
        <taxon>Bacteria</taxon>
        <taxon>Bacillati</taxon>
        <taxon>Bacillota</taxon>
        <taxon>Bacilli</taxon>
        <taxon>Bacillales</taxon>
        <taxon>Bacillaceae</taxon>
        <taxon>Bacillus</taxon>
    </lineage>
</organism>
<dbReference type="STRING" id="1221996.QY95_00989"/>
<proteinExistence type="predicted"/>
<protein>
    <submittedName>
        <fullName evidence="1">Uncharacterized protein</fullName>
    </submittedName>
</protein>
<gene>
    <name evidence="1" type="ORF">QY95_00989</name>
</gene>
<name>A0A0F5I5V2_BACTR</name>
<reference evidence="1" key="1">
    <citation type="submission" date="2015-02" db="EMBL/GenBank/DDBJ databases">
        <title>Genome Assembly of Bacillaceae bacterium MTCC 8252.</title>
        <authorList>
            <person name="Verma A."/>
            <person name="Khatri I."/>
            <person name="Mual P."/>
            <person name="Subramanian S."/>
            <person name="Krishnamurthi S."/>
        </authorList>
    </citation>
    <scope>NUCLEOTIDE SEQUENCE [LARGE SCALE GENOMIC DNA]</scope>
    <source>
        <strain evidence="1">MTCC 8252</strain>
    </source>
</reference>
<dbReference type="EMBL" id="JWIR02000025">
    <property type="protein sequence ID" value="KKB40926.1"/>
    <property type="molecule type" value="Genomic_DNA"/>
</dbReference>
<dbReference type="Proteomes" id="UP000031563">
    <property type="component" value="Unassembled WGS sequence"/>
</dbReference>
<keyword evidence="2" id="KW-1185">Reference proteome</keyword>
<sequence>MKEPKSDQAFRFFLWEECFIALKGWGYVPRSFKAVKC</sequence>
<comment type="caution">
    <text evidence="1">The sequence shown here is derived from an EMBL/GenBank/DDBJ whole genome shotgun (WGS) entry which is preliminary data.</text>
</comment>
<evidence type="ECO:0000313" key="2">
    <source>
        <dbReference type="Proteomes" id="UP000031563"/>
    </source>
</evidence>
<dbReference type="AlphaFoldDB" id="A0A0F5I5V2"/>
<accession>A0A0F5I5V2</accession>